<dbReference type="AlphaFoldDB" id="A0A5J4L1S8"/>
<feature type="region of interest" description="Disordered" evidence="1">
    <location>
        <begin position="1"/>
        <end position="63"/>
    </location>
</feature>
<sequence>MHRHPGADQAERGDRHHRGRPVQGDGPARERRPDRTAIRLSGTAFADRTGRTGPYERAALCPA</sequence>
<evidence type="ECO:0000256" key="1">
    <source>
        <dbReference type="SAM" id="MobiDB-lite"/>
    </source>
</evidence>
<name>A0A5J4L1S8_9ACTN</name>
<reference evidence="2 3" key="1">
    <citation type="submission" date="2019-10" db="EMBL/GenBank/DDBJ databases">
        <title>Whole genome shotgun sequence of Streptomyces angustmyceticus NBRC 3934.</title>
        <authorList>
            <person name="Hosoyama A."/>
            <person name="Ichikawa N."/>
            <person name="Kimura A."/>
            <person name="Kitahashi Y."/>
            <person name="Komaki H."/>
            <person name="Uohara A."/>
        </authorList>
    </citation>
    <scope>NUCLEOTIDE SEQUENCE [LARGE SCALE GENOMIC DNA]</scope>
    <source>
        <strain evidence="2 3">NBRC 3934</strain>
    </source>
</reference>
<organism evidence="2 3">
    <name type="scientific">Streptomyces angustmyceticus</name>
    <dbReference type="NCBI Taxonomy" id="285578"/>
    <lineage>
        <taxon>Bacteria</taxon>
        <taxon>Bacillati</taxon>
        <taxon>Actinomycetota</taxon>
        <taxon>Actinomycetes</taxon>
        <taxon>Kitasatosporales</taxon>
        <taxon>Streptomycetaceae</taxon>
        <taxon>Streptomyces</taxon>
    </lineage>
</organism>
<evidence type="ECO:0000313" key="2">
    <source>
        <dbReference type="EMBL" id="GES28317.1"/>
    </source>
</evidence>
<feature type="compositionally biased region" description="Basic and acidic residues" evidence="1">
    <location>
        <begin position="27"/>
        <end position="37"/>
    </location>
</feature>
<gene>
    <name evidence="2" type="ORF">San01_08040</name>
</gene>
<feature type="compositionally biased region" description="Basic and acidic residues" evidence="1">
    <location>
        <begin position="1"/>
        <end position="14"/>
    </location>
</feature>
<dbReference type="EMBL" id="BLAG01000004">
    <property type="protein sequence ID" value="GES28317.1"/>
    <property type="molecule type" value="Genomic_DNA"/>
</dbReference>
<proteinExistence type="predicted"/>
<protein>
    <submittedName>
        <fullName evidence="2">Uncharacterized protein</fullName>
    </submittedName>
</protein>
<keyword evidence="3" id="KW-1185">Reference proteome</keyword>
<comment type="caution">
    <text evidence="2">The sequence shown here is derived from an EMBL/GenBank/DDBJ whole genome shotgun (WGS) entry which is preliminary data.</text>
</comment>
<accession>A0A5J4L1S8</accession>
<evidence type="ECO:0000313" key="3">
    <source>
        <dbReference type="Proteomes" id="UP000325598"/>
    </source>
</evidence>
<dbReference type="Proteomes" id="UP000325598">
    <property type="component" value="Unassembled WGS sequence"/>
</dbReference>